<protein>
    <submittedName>
        <fullName evidence="2">M23 family metallopeptidase</fullName>
    </submittedName>
</protein>
<reference evidence="2" key="1">
    <citation type="submission" date="2020-10" db="EMBL/GenBank/DDBJ databases">
        <authorList>
            <person name="Gilroy R."/>
        </authorList>
    </citation>
    <scope>NUCLEOTIDE SEQUENCE</scope>
    <source>
        <strain evidence="2">13766</strain>
    </source>
</reference>
<dbReference type="PANTHER" id="PTHR21666">
    <property type="entry name" value="PEPTIDASE-RELATED"/>
    <property type="match status" value="1"/>
</dbReference>
<sequence>MQQNPRIKVHTSLAPAEEAAKTDKKIRWRVLPQARGQSAQRKRIARRARAAQRSGTRHTLSDRLLRNTAVACALILVAMAVTSIDAPWSQMAADGLRQALTMSVELDEQIGGLQFVQRLMPESALVFWNLESGAQTPVAGEIAHEYSAQQPWREYATETDAPVRATMDGIVAAVGENASGEWTAMVNHADGLQTIYAFMAEADVRVGEELLAGAIVGRSSGRLYFEARSDGAAIDPGEVLSQ</sequence>
<dbReference type="AlphaFoldDB" id="A0A9D1FXS9"/>
<proteinExistence type="predicted"/>
<dbReference type="Proteomes" id="UP000824140">
    <property type="component" value="Unassembled WGS sequence"/>
</dbReference>
<feature type="domain" description="M23ase beta-sheet core" evidence="1">
    <location>
        <begin position="155"/>
        <end position="236"/>
    </location>
</feature>
<dbReference type="EMBL" id="DVJN01000013">
    <property type="protein sequence ID" value="HIS91536.1"/>
    <property type="molecule type" value="Genomic_DNA"/>
</dbReference>
<evidence type="ECO:0000259" key="1">
    <source>
        <dbReference type="Pfam" id="PF01551"/>
    </source>
</evidence>
<reference evidence="2" key="2">
    <citation type="journal article" date="2021" name="PeerJ">
        <title>Extensive microbial diversity within the chicken gut microbiome revealed by metagenomics and culture.</title>
        <authorList>
            <person name="Gilroy R."/>
            <person name="Ravi A."/>
            <person name="Getino M."/>
            <person name="Pursley I."/>
            <person name="Horton D.L."/>
            <person name="Alikhan N.F."/>
            <person name="Baker D."/>
            <person name="Gharbi K."/>
            <person name="Hall N."/>
            <person name="Watson M."/>
            <person name="Adriaenssens E.M."/>
            <person name="Foster-Nyarko E."/>
            <person name="Jarju S."/>
            <person name="Secka A."/>
            <person name="Antonio M."/>
            <person name="Oren A."/>
            <person name="Chaudhuri R.R."/>
            <person name="La Ragione R."/>
            <person name="Hildebrand F."/>
            <person name="Pallen M.J."/>
        </authorList>
    </citation>
    <scope>NUCLEOTIDE SEQUENCE</scope>
    <source>
        <strain evidence="2">13766</strain>
    </source>
</reference>
<dbReference type="InterPro" id="IPR050570">
    <property type="entry name" value="Cell_wall_metabolism_enzyme"/>
</dbReference>
<comment type="caution">
    <text evidence="2">The sequence shown here is derived from an EMBL/GenBank/DDBJ whole genome shotgun (WGS) entry which is preliminary data.</text>
</comment>
<accession>A0A9D1FXS9</accession>
<dbReference type="Gene3D" id="2.70.70.10">
    <property type="entry name" value="Glucose Permease (Domain IIA)"/>
    <property type="match status" value="1"/>
</dbReference>
<dbReference type="GO" id="GO:0004222">
    <property type="term" value="F:metalloendopeptidase activity"/>
    <property type="evidence" value="ECO:0007669"/>
    <property type="project" value="TreeGrafter"/>
</dbReference>
<dbReference type="CDD" id="cd12797">
    <property type="entry name" value="M23_peptidase"/>
    <property type="match status" value="1"/>
</dbReference>
<organism evidence="2 3">
    <name type="scientific">Candidatus Alectryocaccomicrobium excrementavium</name>
    <dbReference type="NCBI Taxonomy" id="2840668"/>
    <lineage>
        <taxon>Bacteria</taxon>
        <taxon>Bacillati</taxon>
        <taxon>Bacillota</taxon>
        <taxon>Clostridia</taxon>
        <taxon>Candidatus Alectryocaccomicrobium</taxon>
    </lineage>
</organism>
<gene>
    <name evidence="2" type="ORF">IAA84_00810</name>
</gene>
<dbReference type="InterPro" id="IPR016047">
    <property type="entry name" value="M23ase_b-sheet_dom"/>
</dbReference>
<name>A0A9D1FXS9_9FIRM</name>
<evidence type="ECO:0000313" key="3">
    <source>
        <dbReference type="Proteomes" id="UP000824140"/>
    </source>
</evidence>
<dbReference type="InterPro" id="IPR011055">
    <property type="entry name" value="Dup_hybrid_motif"/>
</dbReference>
<dbReference type="Pfam" id="PF01551">
    <property type="entry name" value="Peptidase_M23"/>
    <property type="match status" value="1"/>
</dbReference>
<dbReference type="PANTHER" id="PTHR21666:SF270">
    <property type="entry name" value="MUREIN HYDROLASE ACTIVATOR ENVC"/>
    <property type="match status" value="1"/>
</dbReference>
<dbReference type="SUPFAM" id="SSF51261">
    <property type="entry name" value="Duplicated hybrid motif"/>
    <property type="match status" value="1"/>
</dbReference>
<evidence type="ECO:0000313" key="2">
    <source>
        <dbReference type="EMBL" id="HIS91536.1"/>
    </source>
</evidence>